<proteinExistence type="inferred from homology"/>
<gene>
    <name evidence="9" type="ORF">HH214_01715</name>
</gene>
<evidence type="ECO:0000256" key="8">
    <source>
        <dbReference type="SAM" id="Phobius"/>
    </source>
</evidence>
<keyword evidence="5 8" id="KW-1133">Transmembrane helix</keyword>
<evidence type="ECO:0000256" key="5">
    <source>
        <dbReference type="ARBA" id="ARBA00022989"/>
    </source>
</evidence>
<dbReference type="AlphaFoldDB" id="A0A7L5E2V9"/>
<keyword evidence="6 8" id="KW-0472">Membrane</keyword>
<protein>
    <submittedName>
        <fullName evidence="9">Biopolymer transporter ExbD</fullName>
    </submittedName>
</protein>
<keyword evidence="10" id="KW-1185">Reference proteome</keyword>
<keyword evidence="3" id="KW-1003">Cell membrane</keyword>
<evidence type="ECO:0000256" key="2">
    <source>
        <dbReference type="ARBA" id="ARBA00005811"/>
    </source>
</evidence>
<dbReference type="RefSeq" id="WP_169605693.1">
    <property type="nucleotide sequence ID" value="NZ_CP051682.1"/>
</dbReference>
<dbReference type="Proteomes" id="UP000503278">
    <property type="component" value="Chromosome"/>
</dbReference>
<keyword evidence="4 7" id="KW-0812">Transmembrane</keyword>
<dbReference type="Pfam" id="PF02472">
    <property type="entry name" value="ExbD"/>
    <property type="match status" value="1"/>
</dbReference>
<comment type="subcellular location">
    <subcellularLocation>
        <location evidence="1">Cell membrane</location>
        <topology evidence="1">Single-pass membrane protein</topology>
    </subcellularLocation>
    <subcellularLocation>
        <location evidence="7">Cell membrane</location>
        <topology evidence="7">Single-pass type II membrane protein</topology>
    </subcellularLocation>
</comment>
<dbReference type="GO" id="GO:0015031">
    <property type="term" value="P:protein transport"/>
    <property type="evidence" value="ECO:0007669"/>
    <property type="project" value="UniProtKB-KW"/>
</dbReference>
<dbReference type="GO" id="GO:0005886">
    <property type="term" value="C:plasma membrane"/>
    <property type="evidence" value="ECO:0007669"/>
    <property type="project" value="UniProtKB-SubCell"/>
</dbReference>
<evidence type="ECO:0000256" key="1">
    <source>
        <dbReference type="ARBA" id="ARBA00004162"/>
    </source>
</evidence>
<comment type="similarity">
    <text evidence="2 7">Belongs to the ExbD/TolR family.</text>
</comment>
<keyword evidence="7" id="KW-0813">Transport</keyword>
<reference evidence="9 10" key="1">
    <citation type="submission" date="2020-04" db="EMBL/GenBank/DDBJ databases">
        <title>Genome sequencing of novel species.</title>
        <authorList>
            <person name="Heo J."/>
            <person name="Kim S.-J."/>
            <person name="Kim J.-S."/>
            <person name="Hong S.-B."/>
            <person name="Kwon S.-W."/>
        </authorList>
    </citation>
    <scope>NUCLEOTIDE SEQUENCE [LARGE SCALE GENOMIC DNA]</scope>
    <source>
        <strain evidence="9 10">F39-2</strain>
    </source>
</reference>
<evidence type="ECO:0000256" key="7">
    <source>
        <dbReference type="RuleBase" id="RU003879"/>
    </source>
</evidence>
<dbReference type="InterPro" id="IPR003400">
    <property type="entry name" value="ExbD"/>
</dbReference>
<evidence type="ECO:0000256" key="6">
    <source>
        <dbReference type="ARBA" id="ARBA00023136"/>
    </source>
</evidence>
<keyword evidence="7" id="KW-0653">Protein transport</keyword>
<evidence type="ECO:0000256" key="4">
    <source>
        <dbReference type="ARBA" id="ARBA00022692"/>
    </source>
</evidence>
<accession>A0A7L5E2V9</accession>
<feature type="transmembrane region" description="Helical" evidence="8">
    <location>
        <begin position="26"/>
        <end position="46"/>
    </location>
</feature>
<organism evidence="9 10">
    <name type="scientific">Mucilaginibacter robiniae</name>
    <dbReference type="NCBI Taxonomy" id="2728022"/>
    <lineage>
        <taxon>Bacteria</taxon>
        <taxon>Pseudomonadati</taxon>
        <taxon>Bacteroidota</taxon>
        <taxon>Sphingobacteriia</taxon>
        <taxon>Sphingobacteriales</taxon>
        <taxon>Sphingobacteriaceae</taxon>
        <taxon>Mucilaginibacter</taxon>
    </lineage>
</organism>
<evidence type="ECO:0000313" key="10">
    <source>
        <dbReference type="Proteomes" id="UP000503278"/>
    </source>
</evidence>
<dbReference type="PANTHER" id="PTHR30558">
    <property type="entry name" value="EXBD MEMBRANE COMPONENT OF PMF-DRIVEN MACROMOLECULE IMPORT SYSTEM"/>
    <property type="match status" value="1"/>
</dbReference>
<evidence type="ECO:0000313" key="9">
    <source>
        <dbReference type="EMBL" id="QJD94676.1"/>
    </source>
</evidence>
<dbReference type="PANTHER" id="PTHR30558:SF3">
    <property type="entry name" value="BIOPOLYMER TRANSPORT PROTEIN EXBD-RELATED"/>
    <property type="match status" value="1"/>
</dbReference>
<dbReference type="KEGG" id="mrob:HH214_01715"/>
<name>A0A7L5E2V9_9SPHI</name>
<dbReference type="EMBL" id="CP051682">
    <property type="protein sequence ID" value="QJD94676.1"/>
    <property type="molecule type" value="Genomic_DNA"/>
</dbReference>
<sequence>MVELNTAPQNANGKPLRKKANLRVDLTAMVDLAFLLVTFFMLTTTLSKPHAMDLAMPVKDPVGEPIGESRTVTLCLGKNNKVLVYQGMADKPLGNPEITDYSKAGLRKVLLQVKQNIYAQTGKSMVVLVKPSDKSVYGNLVDVLDELHITQIPSYAVEDITAVDINLLKKRMAY</sequence>
<dbReference type="GO" id="GO:0022857">
    <property type="term" value="F:transmembrane transporter activity"/>
    <property type="evidence" value="ECO:0007669"/>
    <property type="project" value="InterPro"/>
</dbReference>
<evidence type="ECO:0000256" key="3">
    <source>
        <dbReference type="ARBA" id="ARBA00022475"/>
    </source>
</evidence>